<evidence type="ECO:0000259" key="6">
    <source>
        <dbReference type="PROSITE" id="PS50977"/>
    </source>
</evidence>
<dbReference type="SUPFAM" id="SSF46689">
    <property type="entry name" value="Homeodomain-like"/>
    <property type="match status" value="1"/>
</dbReference>
<dbReference type="InterPro" id="IPR009057">
    <property type="entry name" value="Homeodomain-like_sf"/>
</dbReference>
<feature type="domain" description="HTH tetR-type" evidence="6">
    <location>
        <begin position="6"/>
        <end position="66"/>
    </location>
</feature>
<evidence type="ECO:0000313" key="8">
    <source>
        <dbReference type="Proteomes" id="UP000252884"/>
    </source>
</evidence>
<evidence type="ECO:0000256" key="3">
    <source>
        <dbReference type="ARBA" id="ARBA00023125"/>
    </source>
</evidence>
<sequence length="204" mass="21851">MARPRQFDEAAALDAAIRCFWSRGYAATSVRDLAEAMGITGPSLYNAFGDKRALYLKAIDHYVENGFCDRVRRFEHQLAPHAAIAAFFDEIVALSLADTEHKGCLVVNSALEVAPHDAEFQLALAAVLGDMEAFFLRCVQAGQADGTVHAAQPAADLARMLLGLLMGLRVLARARPEPALLRGMVRPVLALLQAGVSAAPAPPS</sequence>
<dbReference type="PANTHER" id="PTHR47506">
    <property type="entry name" value="TRANSCRIPTIONAL REGULATORY PROTEIN"/>
    <property type="match status" value="1"/>
</dbReference>
<evidence type="ECO:0000256" key="2">
    <source>
        <dbReference type="ARBA" id="ARBA00023015"/>
    </source>
</evidence>
<reference evidence="7 8" key="1">
    <citation type="submission" date="2018-07" db="EMBL/GenBank/DDBJ databases">
        <title>Genomic Encyclopedia of Type Strains, Phase IV (KMG-IV): sequencing the most valuable type-strain genomes for metagenomic binning, comparative biology and taxonomic classification.</title>
        <authorList>
            <person name="Goeker M."/>
        </authorList>
    </citation>
    <scope>NUCLEOTIDE SEQUENCE [LARGE SCALE GENOMIC DNA]</scope>
    <source>
        <strain evidence="7 8">DSM 21634</strain>
    </source>
</reference>
<dbReference type="InterPro" id="IPR001647">
    <property type="entry name" value="HTH_TetR"/>
</dbReference>
<dbReference type="Pfam" id="PF16925">
    <property type="entry name" value="TetR_C_13"/>
    <property type="match status" value="1"/>
</dbReference>
<keyword evidence="4" id="KW-0804">Transcription</keyword>
<name>A0A368XK06_9BURK</name>
<feature type="DNA-binding region" description="H-T-H motif" evidence="5">
    <location>
        <begin position="29"/>
        <end position="48"/>
    </location>
</feature>
<dbReference type="SUPFAM" id="SSF48498">
    <property type="entry name" value="Tetracyclin repressor-like, C-terminal domain"/>
    <property type="match status" value="1"/>
</dbReference>
<dbReference type="Proteomes" id="UP000252884">
    <property type="component" value="Unassembled WGS sequence"/>
</dbReference>
<dbReference type="RefSeq" id="WP_114471323.1">
    <property type="nucleotide sequence ID" value="NZ_QPJK01000010.1"/>
</dbReference>
<organism evidence="7 8">
    <name type="scientific">Pseudorhodoferax soli</name>
    <dbReference type="NCBI Taxonomy" id="545864"/>
    <lineage>
        <taxon>Bacteria</taxon>
        <taxon>Pseudomonadati</taxon>
        <taxon>Pseudomonadota</taxon>
        <taxon>Betaproteobacteria</taxon>
        <taxon>Burkholderiales</taxon>
        <taxon>Comamonadaceae</taxon>
    </lineage>
</organism>
<keyword evidence="2" id="KW-0805">Transcription regulation</keyword>
<dbReference type="Pfam" id="PF00440">
    <property type="entry name" value="TetR_N"/>
    <property type="match status" value="1"/>
</dbReference>
<comment type="caution">
    <text evidence="7">The sequence shown here is derived from an EMBL/GenBank/DDBJ whole genome shotgun (WGS) entry which is preliminary data.</text>
</comment>
<keyword evidence="3 5" id="KW-0238">DNA-binding</keyword>
<dbReference type="PANTHER" id="PTHR47506:SF1">
    <property type="entry name" value="HTH-TYPE TRANSCRIPTIONAL REGULATOR YJDC"/>
    <property type="match status" value="1"/>
</dbReference>
<dbReference type="EMBL" id="QPJK01000010">
    <property type="protein sequence ID" value="RCW66817.1"/>
    <property type="molecule type" value="Genomic_DNA"/>
</dbReference>
<gene>
    <name evidence="7" type="ORF">DES41_110182</name>
</gene>
<evidence type="ECO:0000313" key="7">
    <source>
        <dbReference type="EMBL" id="RCW66817.1"/>
    </source>
</evidence>
<dbReference type="PROSITE" id="PS50977">
    <property type="entry name" value="HTH_TETR_2"/>
    <property type="match status" value="1"/>
</dbReference>
<evidence type="ECO:0000256" key="5">
    <source>
        <dbReference type="PROSITE-ProRule" id="PRU00335"/>
    </source>
</evidence>
<dbReference type="OrthoDB" id="270177at2"/>
<dbReference type="Gene3D" id="1.10.10.60">
    <property type="entry name" value="Homeodomain-like"/>
    <property type="match status" value="1"/>
</dbReference>
<dbReference type="GO" id="GO:0003677">
    <property type="term" value="F:DNA binding"/>
    <property type="evidence" value="ECO:0007669"/>
    <property type="project" value="UniProtKB-UniRule"/>
</dbReference>
<dbReference type="PROSITE" id="PS01081">
    <property type="entry name" value="HTH_TETR_1"/>
    <property type="match status" value="1"/>
</dbReference>
<dbReference type="InterPro" id="IPR036271">
    <property type="entry name" value="Tet_transcr_reg_TetR-rel_C_sf"/>
</dbReference>
<protein>
    <submittedName>
        <fullName evidence="7">TetR family transcriptional regulator</fullName>
    </submittedName>
</protein>
<dbReference type="PRINTS" id="PR00455">
    <property type="entry name" value="HTHTETR"/>
</dbReference>
<keyword evidence="1" id="KW-0678">Repressor</keyword>
<dbReference type="AlphaFoldDB" id="A0A368XK06"/>
<evidence type="ECO:0000256" key="1">
    <source>
        <dbReference type="ARBA" id="ARBA00022491"/>
    </source>
</evidence>
<dbReference type="InterPro" id="IPR011075">
    <property type="entry name" value="TetR_C"/>
</dbReference>
<accession>A0A368XK06</accession>
<keyword evidence="8" id="KW-1185">Reference proteome</keyword>
<dbReference type="InterPro" id="IPR023772">
    <property type="entry name" value="DNA-bd_HTH_TetR-type_CS"/>
</dbReference>
<evidence type="ECO:0000256" key="4">
    <source>
        <dbReference type="ARBA" id="ARBA00023163"/>
    </source>
</evidence>
<proteinExistence type="predicted"/>
<dbReference type="Gene3D" id="1.10.357.10">
    <property type="entry name" value="Tetracycline Repressor, domain 2"/>
    <property type="match status" value="1"/>
</dbReference>